<dbReference type="GO" id="GO:0000976">
    <property type="term" value="F:transcription cis-regulatory region binding"/>
    <property type="evidence" value="ECO:0007669"/>
    <property type="project" value="TreeGrafter"/>
</dbReference>
<keyword evidence="1" id="KW-0805">Transcription regulation</keyword>
<accession>A0A8J3CIY1</accession>
<dbReference type="PANTHER" id="PTHR30055:SF234">
    <property type="entry name" value="HTH-TYPE TRANSCRIPTIONAL REGULATOR BETI"/>
    <property type="match status" value="1"/>
</dbReference>
<dbReference type="Pfam" id="PF14278">
    <property type="entry name" value="TetR_C_8"/>
    <property type="match status" value="1"/>
</dbReference>
<reference evidence="6" key="1">
    <citation type="journal article" date="2014" name="Int. J. Syst. Evol. Microbiol.">
        <title>Complete genome sequence of Corynebacterium casei LMG S-19264T (=DSM 44701T), isolated from a smear-ripened cheese.</title>
        <authorList>
            <consortium name="US DOE Joint Genome Institute (JGI-PGF)"/>
            <person name="Walter F."/>
            <person name="Albersmeier A."/>
            <person name="Kalinowski J."/>
            <person name="Ruckert C."/>
        </authorList>
    </citation>
    <scope>NUCLEOTIDE SEQUENCE</scope>
    <source>
        <strain evidence="6">CGMCC 4.5737</strain>
    </source>
</reference>
<evidence type="ECO:0000256" key="4">
    <source>
        <dbReference type="PROSITE-ProRule" id="PRU00335"/>
    </source>
</evidence>
<dbReference type="PANTHER" id="PTHR30055">
    <property type="entry name" value="HTH-TYPE TRANSCRIPTIONAL REGULATOR RUTR"/>
    <property type="match status" value="1"/>
</dbReference>
<reference evidence="6" key="2">
    <citation type="submission" date="2020-09" db="EMBL/GenBank/DDBJ databases">
        <authorList>
            <person name="Sun Q."/>
            <person name="Zhou Y."/>
        </authorList>
    </citation>
    <scope>NUCLEOTIDE SEQUENCE</scope>
    <source>
        <strain evidence="6">CGMCC 4.5737</strain>
    </source>
</reference>
<dbReference type="GO" id="GO:0003700">
    <property type="term" value="F:DNA-binding transcription factor activity"/>
    <property type="evidence" value="ECO:0007669"/>
    <property type="project" value="TreeGrafter"/>
</dbReference>
<feature type="domain" description="HTH tetR-type" evidence="5">
    <location>
        <begin position="11"/>
        <end position="71"/>
    </location>
</feature>
<evidence type="ECO:0000313" key="6">
    <source>
        <dbReference type="EMBL" id="GGM73528.1"/>
    </source>
</evidence>
<evidence type="ECO:0000256" key="2">
    <source>
        <dbReference type="ARBA" id="ARBA00023125"/>
    </source>
</evidence>
<dbReference type="Proteomes" id="UP000637578">
    <property type="component" value="Unassembled WGS sequence"/>
</dbReference>
<dbReference type="InterPro" id="IPR050109">
    <property type="entry name" value="HTH-type_TetR-like_transc_reg"/>
</dbReference>
<dbReference type="RefSeq" id="WP_189060895.1">
    <property type="nucleotide sequence ID" value="NZ_BMMK01000030.1"/>
</dbReference>
<gene>
    <name evidence="6" type="ORF">GCM10012275_50280</name>
</gene>
<sequence>MNHRVEDPRVRRTRGLLRAAVLELAAERDLDSVSIAEIAERAGINRATVYLHYRDRDDLLLDAVEDAVRGLVAAAARCPALPGQPAPDEPPEPLTDLFAHVESNAVLYRRLFGPSGSARFAARIRQAVAAEVLAQLEDAGAQGLSGVPRAVHADYFAGALLGIVAGWLEAQEPLSQQEIVHATWTLLRLR</sequence>
<evidence type="ECO:0000313" key="7">
    <source>
        <dbReference type="Proteomes" id="UP000637578"/>
    </source>
</evidence>
<dbReference type="EMBL" id="BMMK01000030">
    <property type="protein sequence ID" value="GGM73528.1"/>
    <property type="molecule type" value="Genomic_DNA"/>
</dbReference>
<name>A0A8J3CIY1_9PSEU</name>
<dbReference type="PROSITE" id="PS50977">
    <property type="entry name" value="HTH_TETR_2"/>
    <property type="match status" value="1"/>
</dbReference>
<keyword evidence="7" id="KW-1185">Reference proteome</keyword>
<proteinExistence type="predicted"/>
<dbReference type="SUPFAM" id="SSF46689">
    <property type="entry name" value="Homeodomain-like"/>
    <property type="match status" value="1"/>
</dbReference>
<keyword evidence="2 4" id="KW-0238">DNA-binding</keyword>
<dbReference type="InterPro" id="IPR001647">
    <property type="entry name" value="HTH_TetR"/>
</dbReference>
<comment type="caution">
    <text evidence="6">The sequence shown here is derived from an EMBL/GenBank/DDBJ whole genome shotgun (WGS) entry which is preliminary data.</text>
</comment>
<evidence type="ECO:0000259" key="5">
    <source>
        <dbReference type="PROSITE" id="PS50977"/>
    </source>
</evidence>
<feature type="DNA-binding region" description="H-T-H motif" evidence="4">
    <location>
        <begin position="34"/>
        <end position="53"/>
    </location>
</feature>
<dbReference type="InterPro" id="IPR039532">
    <property type="entry name" value="TetR_C_Firmicutes"/>
</dbReference>
<dbReference type="PRINTS" id="PR00455">
    <property type="entry name" value="HTHTETR"/>
</dbReference>
<keyword evidence="3" id="KW-0804">Transcription</keyword>
<dbReference type="Pfam" id="PF00440">
    <property type="entry name" value="TetR_N"/>
    <property type="match status" value="1"/>
</dbReference>
<dbReference type="Gene3D" id="1.10.357.10">
    <property type="entry name" value="Tetracycline Repressor, domain 2"/>
    <property type="match status" value="1"/>
</dbReference>
<protein>
    <submittedName>
        <fullName evidence="6">TetR family transcriptional regulator</fullName>
    </submittedName>
</protein>
<organism evidence="6 7">
    <name type="scientific">Longimycelium tulufanense</name>
    <dbReference type="NCBI Taxonomy" id="907463"/>
    <lineage>
        <taxon>Bacteria</taxon>
        <taxon>Bacillati</taxon>
        <taxon>Actinomycetota</taxon>
        <taxon>Actinomycetes</taxon>
        <taxon>Pseudonocardiales</taxon>
        <taxon>Pseudonocardiaceae</taxon>
        <taxon>Longimycelium</taxon>
    </lineage>
</organism>
<dbReference type="AlphaFoldDB" id="A0A8J3CIY1"/>
<dbReference type="InterPro" id="IPR009057">
    <property type="entry name" value="Homeodomain-like_sf"/>
</dbReference>
<evidence type="ECO:0000256" key="1">
    <source>
        <dbReference type="ARBA" id="ARBA00023015"/>
    </source>
</evidence>
<evidence type="ECO:0000256" key="3">
    <source>
        <dbReference type="ARBA" id="ARBA00023163"/>
    </source>
</evidence>